<dbReference type="Pfam" id="PF01368">
    <property type="entry name" value="DHH"/>
    <property type="match status" value="1"/>
</dbReference>
<dbReference type="PANTHER" id="PTHR47618">
    <property type="entry name" value="BIFUNCTIONAL OLIGORIBONUCLEASE AND PAP PHOSPHATASE NRNA"/>
    <property type="match status" value="1"/>
</dbReference>
<accession>A0A7T6Z073</accession>
<protein>
    <submittedName>
        <fullName evidence="3">Bifunctional oligoribonuclease/PAP phosphatase NrnA</fullName>
    </submittedName>
</protein>
<evidence type="ECO:0000259" key="1">
    <source>
        <dbReference type="Pfam" id="PF01368"/>
    </source>
</evidence>
<dbReference type="InterPro" id="IPR001667">
    <property type="entry name" value="DDH_dom"/>
</dbReference>
<dbReference type="PANTHER" id="PTHR47618:SF1">
    <property type="entry name" value="BIFUNCTIONAL OLIGORIBONUCLEASE AND PAP PHOSPHATASE NRNA"/>
    <property type="match status" value="1"/>
</dbReference>
<keyword evidence="4" id="KW-1185">Reference proteome</keyword>
<dbReference type="SUPFAM" id="SSF64182">
    <property type="entry name" value="DHH phosphoesterases"/>
    <property type="match status" value="1"/>
</dbReference>
<dbReference type="InterPro" id="IPR003156">
    <property type="entry name" value="DHHA1_dom"/>
</dbReference>
<feature type="domain" description="DDH" evidence="1">
    <location>
        <begin position="15"/>
        <end position="152"/>
    </location>
</feature>
<dbReference type="EMBL" id="CP054705">
    <property type="protein sequence ID" value="QQK74393.1"/>
    <property type="molecule type" value="Genomic_DNA"/>
</dbReference>
<dbReference type="Proteomes" id="UP000595823">
    <property type="component" value="Chromosome"/>
</dbReference>
<name>A0A7T6Z073_9BACI</name>
<dbReference type="Gene3D" id="3.10.310.30">
    <property type="match status" value="1"/>
</dbReference>
<sequence length="317" mass="36203">MVQEVLDIIRGYNTVIIHRHIHPDLDALGSQGALAEILKISFPNKNIYIVGEEDKSLKFVKRMDDISDSEYNGSLIIICDTDCESRISDKRYKKGDFILKIDHHPNVVPYGDLNWTDVSASSTSEMIYDLFNNGKNGLLLTNEAARLIYAGIIGDTGRLLFNNTTNKTFSIVNELQKWDFSIEDLYTDIYKCNLNLTRLKGYILQHFHISKSGVGYIKIRNNILEKYKVMPNEVTHIINIFSDVDGIKAWTFFIDEKDHIKVRIRSKKIPIDQVAQQYGGGGHFLSAGATIHTWDEAETMLQQLENHVNVHALVDYH</sequence>
<dbReference type="InterPro" id="IPR051319">
    <property type="entry name" value="Oligoribo/pAp-PDE_c-di-AMP_PDE"/>
</dbReference>
<dbReference type="KEGG" id="scia:HUG15_01415"/>
<dbReference type="AlphaFoldDB" id="A0A7T6Z073"/>
<dbReference type="RefSeq" id="WP_200126544.1">
    <property type="nucleotide sequence ID" value="NZ_CP054705.1"/>
</dbReference>
<evidence type="ECO:0000259" key="2">
    <source>
        <dbReference type="Pfam" id="PF02272"/>
    </source>
</evidence>
<reference evidence="3 4" key="1">
    <citation type="submission" date="2020-06" db="EMBL/GenBank/DDBJ databases">
        <title>Genomic analysis of Salicibibacter sp. NKC5-3.</title>
        <authorList>
            <person name="Oh Y.J."/>
        </authorList>
    </citation>
    <scope>NUCLEOTIDE SEQUENCE [LARGE SCALE GENOMIC DNA]</scope>
    <source>
        <strain evidence="3 4">NKC5-3</strain>
    </source>
</reference>
<dbReference type="InterPro" id="IPR038763">
    <property type="entry name" value="DHH_sf"/>
</dbReference>
<dbReference type="Gene3D" id="3.90.1640.10">
    <property type="entry name" value="inorganic pyrophosphatase (n-terminal core)"/>
    <property type="match status" value="1"/>
</dbReference>
<dbReference type="GO" id="GO:0003676">
    <property type="term" value="F:nucleic acid binding"/>
    <property type="evidence" value="ECO:0007669"/>
    <property type="project" value="InterPro"/>
</dbReference>
<organism evidence="3 4">
    <name type="scientific">Salicibibacter cibarius</name>
    <dbReference type="NCBI Taxonomy" id="2743000"/>
    <lineage>
        <taxon>Bacteria</taxon>
        <taxon>Bacillati</taxon>
        <taxon>Bacillota</taxon>
        <taxon>Bacilli</taxon>
        <taxon>Bacillales</taxon>
        <taxon>Bacillaceae</taxon>
        <taxon>Salicibibacter</taxon>
    </lineage>
</organism>
<evidence type="ECO:0000313" key="4">
    <source>
        <dbReference type="Proteomes" id="UP000595823"/>
    </source>
</evidence>
<gene>
    <name evidence="3" type="ORF">HUG15_01415</name>
</gene>
<feature type="domain" description="DHHA1" evidence="2">
    <location>
        <begin position="227"/>
        <end position="306"/>
    </location>
</feature>
<evidence type="ECO:0000313" key="3">
    <source>
        <dbReference type="EMBL" id="QQK74393.1"/>
    </source>
</evidence>
<proteinExistence type="predicted"/>
<dbReference type="Pfam" id="PF02272">
    <property type="entry name" value="DHHA1"/>
    <property type="match status" value="1"/>
</dbReference>